<organism evidence="6 7">
    <name type="scientific">Enterococcus mundtii</name>
    <dbReference type="NCBI Taxonomy" id="53346"/>
    <lineage>
        <taxon>Bacteria</taxon>
        <taxon>Bacillati</taxon>
        <taxon>Bacillota</taxon>
        <taxon>Bacilli</taxon>
        <taxon>Lactobacillales</taxon>
        <taxon>Enterococcaceae</taxon>
        <taxon>Enterococcus</taxon>
    </lineage>
</organism>
<dbReference type="InterPro" id="IPR015424">
    <property type="entry name" value="PyrdxlP-dep_Trfase"/>
</dbReference>
<dbReference type="InterPro" id="IPR005814">
    <property type="entry name" value="Aminotrans_3"/>
</dbReference>
<dbReference type="PIRSF" id="PIRSF000521">
    <property type="entry name" value="Transaminase_4ab_Lys_Orn"/>
    <property type="match status" value="1"/>
</dbReference>
<evidence type="ECO:0000313" key="7">
    <source>
        <dbReference type="Proteomes" id="UP000189299"/>
    </source>
</evidence>
<dbReference type="AlphaFoldDB" id="A0A1V2UCW0"/>
<dbReference type="Proteomes" id="UP000189299">
    <property type="component" value="Unassembled WGS sequence"/>
</dbReference>
<keyword evidence="3 6" id="KW-0808">Transferase</keyword>
<dbReference type="CDD" id="cd00610">
    <property type="entry name" value="OAT_like"/>
    <property type="match status" value="1"/>
</dbReference>
<dbReference type="NCBIfam" id="NF005683">
    <property type="entry name" value="PRK07481.1"/>
    <property type="match status" value="1"/>
</dbReference>
<evidence type="ECO:0000256" key="5">
    <source>
        <dbReference type="RuleBase" id="RU003560"/>
    </source>
</evidence>
<reference evidence="6 7" key="1">
    <citation type="submission" date="2016-12" db="EMBL/GenBank/DDBJ databases">
        <authorList>
            <person name="Song W.-J."/>
            <person name="Kurnit D.M."/>
        </authorList>
    </citation>
    <scope>NUCLEOTIDE SEQUENCE [LARGE SCALE GENOMIC DNA]</scope>
    <source>
        <strain evidence="6 7">CGB1038-1_S1</strain>
    </source>
</reference>
<dbReference type="EMBL" id="MSTR01000016">
    <property type="protein sequence ID" value="ONN41128.1"/>
    <property type="molecule type" value="Genomic_DNA"/>
</dbReference>
<comment type="caution">
    <text evidence="6">The sequence shown here is derived from an EMBL/GenBank/DDBJ whole genome shotgun (WGS) entry which is preliminary data.</text>
</comment>
<dbReference type="InterPro" id="IPR015422">
    <property type="entry name" value="PyrdxlP-dep_Trfase_small"/>
</dbReference>
<dbReference type="PANTHER" id="PTHR43094:SF1">
    <property type="entry name" value="AMINOTRANSFERASE CLASS-III"/>
    <property type="match status" value="1"/>
</dbReference>
<comment type="similarity">
    <text evidence="1 5">Belongs to the class-III pyridoxal-phosphate-dependent aminotransferase family.</text>
</comment>
<gene>
    <name evidence="6" type="ORF">BTN92_13750</name>
</gene>
<dbReference type="InterPro" id="IPR015421">
    <property type="entry name" value="PyrdxlP-dep_Trfase_major"/>
</dbReference>
<dbReference type="SUPFAM" id="SSF53383">
    <property type="entry name" value="PLP-dependent transferases"/>
    <property type="match status" value="1"/>
</dbReference>
<dbReference type="RefSeq" id="WP_062806158.1">
    <property type="nucleotide sequence ID" value="NZ_CABMMO010000016.1"/>
</dbReference>
<keyword evidence="2 6" id="KW-0032">Aminotransferase</keyword>
<accession>A0A1V2UCW0</accession>
<evidence type="ECO:0000256" key="4">
    <source>
        <dbReference type="ARBA" id="ARBA00022898"/>
    </source>
</evidence>
<proteinExistence type="inferred from homology"/>
<dbReference type="FunFam" id="3.40.640.10:FF:000014">
    <property type="entry name" value="Adenosylmethionine-8-amino-7-oxononanoate aminotransferase, probable"/>
    <property type="match status" value="1"/>
</dbReference>
<evidence type="ECO:0000256" key="3">
    <source>
        <dbReference type="ARBA" id="ARBA00022679"/>
    </source>
</evidence>
<dbReference type="STRING" id="53346.A5802_002173"/>
<dbReference type="PROSITE" id="PS00600">
    <property type="entry name" value="AA_TRANSFER_CLASS_3"/>
    <property type="match status" value="1"/>
</dbReference>
<dbReference type="GO" id="GO:0008483">
    <property type="term" value="F:transaminase activity"/>
    <property type="evidence" value="ECO:0007669"/>
    <property type="project" value="UniProtKB-KW"/>
</dbReference>
<dbReference type="PANTHER" id="PTHR43094">
    <property type="entry name" value="AMINOTRANSFERASE"/>
    <property type="match status" value="1"/>
</dbReference>
<evidence type="ECO:0000256" key="2">
    <source>
        <dbReference type="ARBA" id="ARBA00022576"/>
    </source>
</evidence>
<dbReference type="GO" id="GO:0030170">
    <property type="term" value="F:pyridoxal phosphate binding"/>
    <property type="evidence" value="ECO:0007669"/>
    <property type="project" value="InterPro"/>
</dbReference>
<name>A0A1V2UCW0_ENTMU</name>
<dbReference type="Gene3D" id="3.90.1150.10">
    <property type="entry name" value="Aspartate Aminotransferase, domain 1"/>
    <property type="match status" value="1"/>
</dbReference>
<evidence type="ECO:0000256" key="1">
    <source>
        <dbReference type="ARBA" id="ARBA00008954"/>
    </source>
</evidence>
<dbReference type="OrthoDB" id="9807885at2"/>
<evidence type="ECO:0000313" key="6">
    <source>
        <dbReference type="EMBL" id="ONN41128.1"/>
    </source>
</evidence>
<dbReference type="Pfam" id="PF00202">
    <property type="entry name" value="Aminotran_3"/>
    <property type="match status" value="1"/>
</dbReference>
<dbReference type="Gene3D" id="3.40.640.10">
    <property type="entry name" value="Type I PLP-dependent aspartate aminotransferase-like (Major domain)"/>
    <property type="match status" value="1"/>
</dbReference>
<dbReference type="InterPro" id="IPR049704">
    <property type="entry name" value="Aminotrans_3_PPA_site"/>
</dbReference>
<keyword evidence="4 5" id="KW-0663">Pyridoxal phosphate</keyword>
<protein>
    <submittedName>
        <fullName evidence="6">Aspartate aminotransferase family protein</fullName>
    </submittedName>
</protein>
<sequence>MNNRKKKYFWHPMTDTRASEEETIVIERGDGNFIYDDTGRKLLDGVGGLWCMNVGHNRPEMNRAIADQMEKLSYYQLFTNIAHPKAYDLAEKIIQMTQEEEMAKVFFTSGGSDSVDTALKITRQYWQAVGKPTKKVFLSLEKAYHGMHYGGTSIGGNPIYREFIGPGLQDCVRVSSPHLKKNKWNCQDPEELTKHCIAELVETIEQIGADHIAAFIAEPIQGAGGIIVPPTSYWPALREVCDTYGILLIADEVVTGFGRSGHLFGSRGWGIKPDAMVLAKGLSSGYVPLGATVFNKRIVEGIESATNGANVIIHGHTYGGHPLGCVAALEALRIVEEENLVENAREVGAYLLERLKGLEGTYDCISDVRGKGLMIAIDFENTGKYDVEQTAKNVQAVADYAINAGVLLRDELQTIIISPSLTFSKENADQLFDAIHMGFEKWQKQQ</sequence>